<dbReference type="EMBL" id="SNRW01000865">
    <property type="protein sequence ID" value="KAA6398864.1"/>
    <property type="molecule type" value="Genomic_DNA"/>
</dbReference>
<organism evidence="1 2">
    <name type="scientific">Streblomastix strix</name>
    <dbReference type="NCBI Taxonomy" id="222440"/>
    <lineage>
        <taxon>Eukaryota</taxon>
        <taxon>Metamonada</taxon>
        <taxon>Preaxostyla</taxon>
        <taxon>Oxymonadida</taxon>
        <taxon>Streblomastigidae</taxon>
        <taxon>Streblomastix</taxon>
    </lineage>
</organism>
<accession>A0A5J4WUZ7</accession>
<proteinExistence type="predicted"/>
<dbReference type="Proteomes" id="UP000324800">
    <property type="component" value="Unassembled WGS sequence"/>
</dbReference>
<name>A0A5J4WUZ7_9EUKA</name>
<dbReference type="AlphaFoldDB" id="A0A5J4WUZ7"/>
<reference evidence="1 2" key="1">
    <citation type="submission" date="2019-03" db="EMBL/GenBank/DDBJ databases">
        <title>Single cell metagenomics reveals metabolic interactions within the superorganism composed of flagellate Streblomastix strix and complex community of Bacteroidetes bacteria on its surface.</title>
        <authorList>
            <person name="Treitli S.C."/>
            <person name="Kolisko M."/>
            <person name="Husnik F."/>
            <person name="Keeling P."/>
            <person name="Hampl V."/>
        </authorList>
    </citation>
    <scope>NUCLEOTIDE SEQUENCE [LARGE SCALE GENOMIC DNA]</scope>
    <source>
        <strain evidence="1">ST1C</strain>
    </source>
</reference>
<sequence>GQWYVNPPKLFTTKAYSGASTH</sequence>
<comment type="caution">
    <text evidence="1">The sequence shown here is derived from an EMBL/GenBank/DDBJ whole genome shotgun (WGS) entry which is preliminary data.</text>
</comment>
<protein>
    <submittedName>
        <fullName evidence="1">Uncharacterized protein</fullName>
    </submittedName>
</protein>
<gene>
    <name evidence="1" type="ORF">EZS28_005606</name>
</gene>
<evidence type="ECO:0000313" key="2">
    <source>
        <dbReference type="Proteomes" id="UP000324800"/>
    </source>
</evidence>
<feature type="non-terminal residue" evidence="1">
    <location>
        <position position="1"/>
    </location>
</feature>
<evidence type="ECO:0000313" key="1">
    <source>
        <dbReference type="EMBL" id="KAA6398864.1"/>
    </source>
</evidence>